<dbReference type="GO" id="GO:0005737">
    <property type="term" value="C:cytoplasm"/>
    <property type="evidence" value="ECO:0007669"/>
    <property type="project" value="TreeGrafter"/>
</dbReference>
<evidence type="ECO:0000313" key="5">
    <source>
        <dbReference type="EMBL" id="OJJ52838.1"/>
    </source>
</evidence>
<dbReference type="FunFam" id="3.40.30.10:FF:000148">
    <property type="entry name" value="Elongation factor 1B gamma"/>
    <property type="match status" value="1"/>
</dbReference>
<evidence type="ECO:0000259" key="3">
    <source>
        <dbReference type="PROSITE" id="PS50404"/>
    </source>
</evidence>
<dbReference type="SFLD" id="SFLDG00358">
    <property type="entry name" value="Main_(cytGST)"/>
    <property type="match status" value="1"/>
</dbReference>
<dbReference type="InterPro" id="IPR050802">
    <property type="entry name" value="EF-GSTs"/>
</dbReference>
<dbReference type="PANTHER" id="PTHR43986:SF10">
    <property type="entry name" value="ELONGATION FACTOR EEF-1B GAMMA SUBUNIT, PUTATIVE (AFU_ORTHOLOGUE AFUA_1G17120)-RELATED"/>
    <property type="match status" value="1"/>
</dbReference>
<dbReference type="PROSITE" id="PS50405">
    <property type="entry name" value="GST_CTER"/>
    <property type="match status" value="1"/>
</dbReference>
<comment type="similarity">
    <text evidence="1 2">Belongs to the GST superfamily.</text>
</comment>
<dbReference type="InterPro" id="IPR004045">
    <property type="entry name" value="Glutathione_S-Trfase_N"/>
</dbReference>
<feature type="domain" description="GST C-terminal" evidence="4">
    <location>
        <begin position="89"/>
        <end position="218"/>
    </location>
</feature>
<dbReference type="PROSITE" id="PS50404">
    <property type="entry name" value="GST_NTER"/>
    <property type="match status" value="1"/>
</dbReference>
<dbReference type="GeneID" id="63764375"/>
<dbReference type="VEuPathDB" id="FungiDB:ASPSYDRAFT_51514"/>
<protein>
    <recommendedName>
        <fullName evidence="7">Glutathione S-transferase</fullName>
    </recommendedName>
</protein>
<dbReference type="AlphaFoldDB" id="A0A1L9T090"/>
<dbReference type="InterPro" id="IPR010987">
    <property type="entry name" value="Glutathione-S-Trfase_C-like"/>
</dbReference>
<dbReference type="SUPFAM" id="SSF52833">
    <property type="entry name" value="Thioredoxin-like"/>
    <property type="match status" value="1"/>
</dbReference>
<evidence type="ECO:0000313" key="6">
    <source>
        <dbReference type="Proteomes" id="UP000184356"/>
    </source>
</evidence>
<dbReference type="InterPro" id="IPR036249">
    <property type="entry name" value="Thioredoxin-like_sf"/>
</dbReference>
<dbReference type="PANTHER" id="PTHR43986">
    <property type="entry name" value="ELONGATION FACTOR 1-GAMMA"/>
    <property type="match status" value="1"/>
</dbReference>
<dbReference type="Pfam" id="PF02798">
    <property type="entry name" value="GST_N"/>
    <property type="match status" value="1"/>
</dbReference>
<dbReference type="InterPro" id="IPR036282">
    <property type="entry name" value="Glutathione-S-Trfase_C_sf"/>
</dbReference>
<dbReference type="GO" id="GO:0006414">
    <property type="term" value="P:translational elongation"/>
    <property type="evidence" value="ECO:0007669"/>
    <property type="project" value="TreeGrafter"/>
</dbReference>
<evidence type="ECO:0000256" key="2">
    <source>
        <dbReference type="RuleBase" id="RU003494"/>
    </source>
</evidence>
<evidence type="ECO:0000259" key="4">
    <source>
        <dbReference type="PROSITE" id="PS50405"/>
    </source>
</evidence>
<keyword evidence="6" id="KW-1185">Reference proteome</keyword>
<evidence type="ECO:0000256" key="1">
    <source>
        <dbReference type="ARBA" id="ARBA00007409"/>
    </source>
</evidence>
<gene>
    <name evidence="5" type="ORF">ASPSYDRAFT_51514</name>
</gene>
<dbReference type="CDD" id="cd03181">
    <property type="entry name" value="GST_C_EF1Bgamma_like"/>
    <property type="match status" value="1"/>
</dbReference>
<dbReference type="Proteomes" id="UP000184356">
    <property type="component" value="Unassembled WGS sequence"/>
</dbReference>
<dbReference type="InterPro" id="IPR004046">
    <property type="entry name" value="GST_C"/>
</dbReference>
<evidence type="ECO:0008006" key="7">
    <source>
        <dbReference type="Google" id="ProtNLM"/>
    </source>
</evidence>
<reference evidence="6" key="1">
    <citation type="journal article" date="2017" name="Genome Biol.">
        <title>Comparative genomics reveals high biological diversity and specific adaptations in the industrially and medically important fungal genus Aspergillus.</title>
        <authorList>
            <person name="de Vries R.P."/>
            <person name="Riley R."/>
            <person name="Wiebenga A."/>
            <person name="Aguilar-Osorio G."/>
            <person name="Amillis S."/>
            <person name="Uchima C.A."/>
            <person name="Anderluh G."/>
            <person name="Asadollahi M."/>
            <person name="Askin M."/>
            <person name="Barry K."/>
            <person name="Battaglia E."/>
            <person name="Bayram O."/>
            <person name="Benocci T."/>
            <person name="Braus-Stromeyer S.A."/>
            <person name="Caldana C."/>
            <person name="Canovas D."/>
            <person name="Cerqueira G.C."/>
            <person name="Chen F."/>
            <person name="Chen W."/>
            <person name="Choi C."/>
            <person name="Clum A."/>
            <person name="Dos Santos R.A."/>
            <person name="Damasio A.R."/>
            <person name="Diallinas G."/>
            <person name="Emri T."/>
            <person name="Fekete E."/>
            <person name="Flipphi M."/>
            <person name="Freyberg S."/>
            <person name="Gallo A."/>
            <person name="Gournas C."/>
            <person name="Habgood R."/>
            <person name="Hainaut M."/>
            <person name="Harispe M.L."/>
            <person name="Henrissat B."/>
            <person name="Hilden K.S."/>
            <person name="Hope R."/>
            <person name="Hossain A."/>
            <person name="Karabika E."/>
            <person name="Karaffa L."/>
            <person name="Karanyi Z."/>
            <person name="Krasevec N."/>
            <person name="Kuo A."/>
            <person name="Kusch H."/>
            <person name="LaButti K."/>
            <person name="Lagendijk E.L."/>
            <person name="Lapidus A."/>
            <person name="Levasseur A."/>
            <person name="Lindquist E."/>
            <person name="Lipzen A."/>
            <person name="Logrieco A.F."/>
            <person name="MacCabe A."/>
            <person name="Maekelae M.R."/>
            <person name="Malavazi I."/>
            <person name="Melin P."/>
            <person name="Meyer V."/>
            <person name="Mielnichuk N."/>
            <person name="Miskei M."/>
            <person name="Molnar A.P."/>
            <person name="Mule G."/>
            <person name="Ngan C.Y."/>
            <person name="Orejas M."/>
            <person name="Orosz E."/>
            <person name="Ouedraogo J.P."/>
            <person name="Overkamp K.M."/>
            <person name="Park H.-S."/>
            <person name="Perrone G."/>
            <person name="Piumi F."/>
            <person name="Punt P.J."/>
            <person name="Ram A.F."/>
            <person name="Ramon A."/>
            <person name="Rauscher S."/>
            <person name="Record E."/>
            <person name="Riano-Pachon D.M."/>
            <person name="Robert V."/>
            <person name="Roehrig J."/>
            <person name="Ruller R."/>
            <person name="Salamov A."/>
            <person name="Salih N.S."/>
            <person name="Samson R.A."/>
            <person name="Sandor E."/>
            <person name="Sanguinetti M."/>
            <person name="Schuetze T."/>
            <person name="Sepcic K."/>
            <person name="Shelest E."/>
            <person name="Sherlock G."/>
            <person name="Sophianopoulou V."/>
            <person name="Squina F.M."/>
            <person name="Sun H."/>
            <person name="Susca A."/>
            <person name="Todd R.B."/>
            <person name="Tsang A."/>
            <person name="Unkles S.E."/>
            <person name="van de Wiele N."/>
            <person name="van Rossen-Uffink D."/>
            <person name="Oliveira J.V."/>
            <person name="Vesth T.C."/>
            <person name="Visser J."/>
            <person name="Yu J.-H."/>
            <person name="Zhou M."/>
            <person name="Andersen M.R."/>
            <person name="Archer D.B."/>
            <person name="Baker S.E."/>
            <person name="Benoit I."/>
            <person name="Brakhage A.A."/>
            <person name="Braus G.H."/>
            <person name="Fischer R."/>
            <person name="Frisvad J.C."/>
            <person name="Goldman G.H."/>
            <person name="Houbraken J."/>
            <person name="Oakley B."/>
            <person name="Pocsi I."/>
            <person name="Scazzocchio C."/>
            <person name="Seiboth B."/>
            <person name="vanKuyk P.A."/>
            <person name="Wortman J."/>
            <person name="Dyer P.S."/>
            <person name="Grigoriev I.V."/>
        </authorList>
    </citation>
    <scope>NUCLEOTIDE SEQUENCE [LARGE SCALE GENOMIC DNA]</scope>
    <source>
        <strain evidence="6">CBS 593.65</strain>
    </source>
</reference>
<dbReference type="SUPFAM" id="SSF47616">
    <property type="entry name" value="GST C-terminal domain-like"/>
    <property type="match status" value="1"/>
</dbReference>
<organism evidence="5 6">
    <name type="scientific">Aspergillus sydowii CBS 593.65</name>
    <dbReference type="NCBI Taxonomy" id="1036612"/>
    <lineage>
        <taxon>Eukaryota</taxon>
        <taxon>Fungi</taxon>
        <taxon>Dikarya</taxon>
        <taxon>Ascomycota</taxon>
        <taxon>Pezizomycotina</taxon>
        <taxon>Eurotiomycetes</taxon>
        <taxon>Eurotiomycetidae</taxon>
        <taxon>Eurotiales</taxon>
        <taxon>Aspergillaceae</taxon>
        <taxon>Aspergillus</taxon>
        <taxon>Aspergillus subgen. Nidulantes</taxon>
    </lineage>
</organism>
<dbReference type="Gene3D" id="1.20.1050.10">
    <property type="match status" value="1"/>
</dbReference>
<dbReference type="FunFam" id="1.20.1050.10:FF:000006">
    <property type="entry name" value="Elongation factor 1 gamma"/>
    <property type="match status" value="1"/>
</dbReference>
<feature type="domain" description="GST N-terminal" evidence="3">
    <location>
        <begin position="2"/>
        <end position="83"/>
    </location>
</feature>
<name>A0A1L9T090_9EURO</name>
<dbReference type="RefSeq" id="XP_040696644.1">
    <property type="nucleotide sequence ID" value="XM_040848302.1"/>
</dbReference>
<sequence>MSFGTIYSYPNNPRVAKVHAVANLNGLKIEDAPFEFGKTNKTPEFLAKFPLGKAPAFSSADGVNLFESNAIAHYVADSGPLRDQLLGSNAAERAAIQQWVTMAETEVMPPVVTAILPRFGFVPYDQGADDQAASKIERAVDSLERHISSGKTWLAGEKISLADISIAAALVWGFTFAIDAEMRAKYPGVVAWYERVMGTQGVKEAFGETKFVEKRTAPK</sequence>
<dbReference type="InterPro" id="IPR040079">
    <property type="entry name" value="Glutathione_S-Trfase"/>
</dbReference>
<dbReference type="Gene3D" id="3.40.30.10">
    <property type="entry name" value="Glutaredoxin"/>
    <property type="match status" value="1"/>
</dbReference>
<dbReference type="OrthoDB" id="249703at2759"/>
<dbReference type="EMBL" id="KV878599">
    <property type="protein sequence ID" value="OJJ52838.1"/>
    <property type="molecule type" value="Genomic_DNA"/>
</dbReference>
<dbReference type="SFLD" id="SFLDS00019">
    <property type="entry name" value="Glutathione_Transferase_(cytos"/>
    <property type="match status" value="1"/>
</dbReference>
<dbReference type="STRING" id="1036612.A0A1L9T090"/>
<dbReference type="CDD" id="cd03044">
    <property type="entry name" value="GST_N_EF1Bgamma"/>
    <property type="match status" value="1"/>
</dbReference>
<proteinExistence type="inferred from homology"/>
<dbReference type="GO" id="GO:0005634">
    <property type="term" value="C:nucleus"/>
    <property type="evidence" value="ECO:0007669"/>
    <property type="project" value="TreeGrafter"/>
</dbReference>
<accession>A0A1L9T090</accession>
<dbReference type="Pfam" id="PF00043">
    <property type="entry name" value="GST_C"/>
    <property type="match status" value="1"/>
</dbReference>